<dbReference type="EMBL" id="CAAE01015038">
    <property type="protein sequence ID" value="CAG11472.1"/>
    <property type="molecule type" value="Genomic_DNA"/>
</dbReference>
<sequence>MGEEGEVGSETPPGLNKRGETDWGHGHDTAHSTKGWRGEVHGRHNRAKVPLFYPCFISPPSLQIFGGTL</sequence>
<name>Q4RJG0_TETNG</name>
<organism evidence="2">
    <name type="scientific">Tetraodon nigroviridis</name>
    <name type="common">Spotted green pufferfish</name>
    <name type="synonym">Chelonodon nigroviridis</name>
    <dbReference type="NCBI Taxonomy" id="99883"/>
    <lineage>
        <taxon>Eukaryota</taxon>
        <taxon>Metazoa</taxon>
        <taxon>Chordata</taxon>
        <taxon>Craniata</taxon>
        <taxon>Vertebrata</taxon>
        <taxon>Euteleostomi</taxon>
        <taxon>Actinopterygii</taxon>
        <taxon>Neopterygii</taxon>
        <taxon>Teleostei</taxon>
        <taxon>Neoteleostei</taxon>
        <taxon>Acanthomorphata</taxon>
        <taxon>Eupercaria</taxon>
        <taxon>Tetraodontiformes</taxon>
        <taxon>Tetradontoidea</taxon>
        <taxon>Tetraodontidae</taxon>
        <taxon>Tetraodon</taxon>
    </lineage>
</organism>
<feature type="region of interest" description="Disordered" evidence="1">
    <location>
        <begin position="1"/>
        <end position="41"/>
    </location>
</feature>
<accession>Q4RJG0</accession>
<proteinExistence type="predicted"/>
<evidence type="ECO:0000313" key="2">
    <source>
        <dbReference type="EMBL" id="CAG11472.1"/>
    </source>
</evidence>
<dbReference type="AlphaFoldDB" id="Q4RJG0"/>
<reference evidence="2" key="1">
    <citation type="journal article" date="2004" name="Nature">
        <title>Genome duplication in the teleost fish Tetraodon nigroviridis reveals the early vertebrate proto-karyotype.</title>
        <authorList>
            <person name="Jaillon O."/>
            <person name="Aury J.-M."/>
            <person name="Brunet F."/>
            <person name="Petit J.-L."/>
            <person name="Stange-Thomann N."/>
            <person name="Mauceli E."/>
            <person name="Bouneau L."/>
            <person name="Fischer C."/>
            <person name="Ozouf-Costaz C."/>
            <person name="Bernot A."/>
            <person name="Nicaud S."/>
            <person name="Jaffe D."/>
            <person name="Fisher S."/>
            <person name="Lutfalla G."/>
            <person name="Dossat C."/>
            <person name="Segurens B."/>
            <person name="Dasilva C."/>
            <person name="Salanoubat M."/>
            <person name="Levy M."/>
            <person name="Boudet N."/>
            <person name="Castellano S."/>
            <person name="Anthouard V."/>
            <person name="Jubin C."/>
            <person name="Castelli V."/>
            <person name="Katinka M."/>
            <person name="Vacherie B."/>
            <person name="Biemont C."/>
            <person name="Skalli Z."/>
            <person name="Cattolico L."/>
            <person name="Poulain J."/>
            <person name="De Berardinis V."/>
            <person name="Cruaud C."/>
            <person name="Duprat S."/>
            <person name="Brottier P."/>
            <person name="Coutanceau J.-P."/>
            <person name="Gouzy J."/>
            <person name="Parra G."/>
            <person name="Lardier G."/>
            <person name="Chapple C."/>
            <person name="McKernan K.J."/>
            <person name="McEwan P."/>
            <person name="Bosak S."/>
            <person name="Kellis M."/>
            <person name="Volff J.-N."/>
            <person name="Guigo R."/>
            <person name="Zody M.C."/>
            <person name="Mesirov J."/>
            <person name="Lindblad-Toh K."/>
            <person name="Birren B."/>
            <person name="Nusbaum C."/>
            <person name="Kahn D."/>
            <person name="Robinson-Rechavi M."/>
            <person name="Laudet V."/>
            <person name="Schachter V."/>
            <person name="Quetier F."/>
            <person name="Saurin W."/>
            <person name="Scarpelli C."/>
            <person name="Wincker P."/>
            <person name="Lander E.S."/>
            <person name="Weissenbach J."/>
            <person name="Roest Crollius H."/>
        </authorList>
    </citation>
    <scope>NUCLEOTIDE SEQUENCE [LARGE SCALE GENOMIC DNA]</scope>
</reference>
<feature type="compositionally biased region" description="Basic and acidic residues" evidence="1">
    <location>
        <begin position="17"/>
        <end position="41"/>
    </location>
</feature>
<reference evidence="2" key="2">
    <citation type="submission" date="2004-02" db="EMBL/GenBank/DDBJ databases">
        <authorList>
            <consortium name="Genoscope"/>
            <consortium name="Whitehead Institute Centre for Genome Research"/>
        </authorList>
    </citation>
    <scope>NUCLEOTIDE SEQUENCE</scope>
</reference>
<protein>
    <submittedName>
        <fullName evidence="2">Chromosome 18 SCAF15038, whole genome shotgun sequence</fullName>
    </submittedName>
</protein>
<dbReference type="KEGG" id="tng:GSTEN00033446G001"/>
<gene>
    <name evidence="2" type="ORF">GSTENG00033446001</name>
</gene>
<evidence type="ECO:0000256" key="1">
    <source>
        <dbReference type="SAM" id="MobiDB-lite"/>
    </source>
</evidence>